<reference evidence="1" key="1">
    <citation type="submission" date="2021-01" db="EMBL/GenBank/DDBJ databases">
        <authorList>
            <consortium name="Genoscope - CEA"/>
            <person name="William W."/>
        </authorList>
    </citation>
    <scope>NUCLEOTIDE SEQUENCE</scope>
</reference>
<sequence>MSSLFILSFSSNETTKGFVQYNLPEKMSGIQGHILEVTMVGFQKLKDTKWLSRQDLYVFLEYNETLTSYRRNSSSWWSSCSESAVAAGQSLRRRFRCREKPREATMVNSLYFTYLVL</sequence>
<dbReference type="EMBL" id="HG994357">
    <property type="protein sequence ID" value="CAF2127629.1"/>
    <property type="molecule type" value="Genomic_DNA"/>
</dbReference>
<dbReference type="AlphaFoldDB" id="A0A816W3Q5"/>
<protein>
    <submittedName>
        <fullName evidence="1">(rape) hypothetical protein</fullName>
    </submittedName>
</protein>
<dbReference type="Proteomes" id="UP001295469">
    <property type="component" value="Chromosome A03"/>
</dbReference>
<gene>
    <name evidence="1" type="ORF">DARMORV10_A03P39030.1</name>
</gene>
<proteinExistence type="predicted"/>
<accession>A0A816W3Q5</accession>
<evidence type="ECO:0000313" key="1">
    <source>
        <dbReference type="EMBL" id="CAF2127629.1"/>
    </source>
</evidence>
<organism evidence="1">
    <name type="scientific">Brassica napus</name>
    <name type="common">Rape</name>
    <dbReference type="NCBI Taxonomy" id="3708"/>
    <lineage>
        <taxon>Eukaryota</taxon>
        <taxon>Viridiplantae</taxon>
        <taxon>Streptophyta</taxon>
        <taxon>Embryophyta</taxon>
        <taxon>Tracheophyta</taxon>
        <taxon>Spermatophyta</taxon>
        <taxon>Magnoliopsida</taxon>
        <taxon>eudicotyledons</taxon>
        <taxon>Gunneridae</taxon>
        <taxon>Pentapetalae</taxon>
        <taxon>rosids</taxon>
        <taxon>malvids</taxon>
        <taxon>Brassicales</taxon>
        <taxon>Brassicaceae</taxon>
        <taxon>Brassiceae</taxon>
        <taxon>Brassica</taxon>
    </lineage>
</organism>
<name>A0A816W3Q5_BRANA</name>